<comment type="subcellular location">
    <subcellularLocation>
        <location evidence="1">Cytoplasm</location>
    </subcellularLocation>
</comment>
<proteinExistence type="inferred from homology"/>
<dbReference type="SUPFAM" id="SSF48452">
    <property type="entry name" value="TPR-like"/>
    <property type="match status" value="1"/>
</dbReference>
<dbReference type="FunFam" id="1.25.40.10:FF:000017">
    <property type="entry name" value="NADPH oxidase regulator NoxR"/>
    <property type="match status" value="1"/>
</dbReference>
<dbReference type="InterPro" id="IPR051864">
    <property type="entry name" value="NCF2_NOXA1"/>
</dbReference>
<evidence type="ECO:0000256" key="1">
    <source>
        <dbReference type="ARBA" id="ARBA00004496"/>
    </source>
</evidence>
<dbReference type="PANTHER" id="PTHR15175">
    <property type="entry name" value="NEUTROPHIL CYTOSOLIC FACTOR 2, NEUTROPHIL NADPH OXIDASE FACTOR 2"/>
    <property type="match status" value="1"/>
</dbReference>
<dbReference type="GeneTree" id="ENSGT00530000063843"/>
<accession>A0A3B3UJU4</accession>
<keyword evidence="3" id="KW-0728">SH3 domain</keyword>
<dbReference type="SMART" id="SM00028">
    <property type="entry name" value="TPR"/>
    <property type="match status" value="3"/>
</dbReference>
<dbReference type="PANTHER" id="PTHR15175:SF4">
    <property type="entry name" value="NADPH OXIDASE ACTIVATOR 1"/>
    <property type="match status" value="1"/>
</dbReference>
<evidence type="ECO:0000313" key="8">
    <source>
        <dbReference type="Proteomes" id="UP000261500"/>
    </source>
</evidence>
<dbReference type="GO" id="GO:0005737">
    <property type="term" value="C:cytoplasm"/>
    <property type="evidence" value="ECO:0007669"/>
    <property type="project" value="UniProtKB-SubCell"/>
</dbReference>
<dbReference type="GO" id="GO:0016176">
    <property type="term" value="F:superoxide-generating NADPH oxidase activator activity"/>
    <property type="evidence" value="ECO:0007669"/>
    <property type="project" value="TreeGrafter"/>
</dbReference>
<protein>
    <submittedName>
        <fullName evidence="7">NADPH oxidase activator 1</fullName>
    </submittedName>
</protein>
<name>A0A3B3UJU4_9TELE</name>
<dbReference type="GO" id="GO:0042554">
    <property type="term" value="P:superoxide anion generation"/>
    <property type="evidence" value="ECO:0007669"/>
    <property type="project" value="TreeGrafter"/>
</dbReference>
<keyword evidence="4" id="KW-0963">Cytoplasm</keyword>
<reference evidence="7" key="2">
    <citation type="submission" date="2025-09" db="UniProtKB">
        <authorList>
            <consortium name="Ensembl"/>
        </authorList>
    </citation>
    <scope>IDENTIFICATION</scope>
</reference>
<dbReference type="InterPro" id="IPR019734">
    <property type="entry name" value="TPR_rpt"/>
</dbReference>
<evidence type="ECO:0000256" key="2">
    <source>
        <dbReference type="ARBA" id="ARBA00008051"/>
    </source>
</evidence>
<organism evidence="7 8">
    <name type="scientific">Poecilia latipinna</name>
    <name type="common">sailfin molly</name>
    <dbReference type="NCBI Taxonomy" id="48699"/>
    <lineage>
        <taxon>Eukaryota</taxon>
        <taxon>Metazoa</taxon>
        <taxon>Chordata</taxon>
        <taxon>Craniata</taxon>
        <taxon>Vertebrata</taxon>
        <taxon>Euteleostomi</taxon>
        <taxon>Actinopterygii</taxon>
        <taxon>Neopterygii</taxon>
        <taxon>Teleostei</taxon>
        <taxon>Neoteleostei</taxon>
        <taxon>Acanthomorphata</taxon>
        <taxon>Ovalentaria</taxon>
        <taxon>Atherinomorphae</taxon>
        <taxon>Cyprinodontiformes</taxon>
        <taxon>Poeciliidae</taxon>
        <taxon>Poeciliinae</taxon>
        <taxon>Poecilia</taxon>
    </lineage>
</organism>
<comment type="similarity">
    <text evidence="2">Belongs to the NCF2/NOXA1 family.</text>
</comment>
<evidence type="ECO:0000256" key="6">
    <source>
        <dbReference type="ARBA" id="ARBA00022803"/>
    </source>
</evidence>
<keyword evidence="6" id="KW-0802">TPR repeat</keyword>
<sequence length="260" mass="29427">MPYTELLRLWNESVQAVDAKDWEGALAKLQQIPEQTSRTHFNAASAHLALGQLDMALRCLDLTIAKDERLAVAFFQRAAVMLQMDRSEEALSDCIWAQEHMRGNAVIDYRQLGLRYKLYYWQILYNTAAAYCRMGQWESAMDKLVSATQDRGQGRGGNIEVALKSRREVLDPLLVPVGSVFRPRKQEIEQLHQRDFLGKAKVMCPSGNYLIFTICHQYKLHYKKVLGSIPSLGSVHGVCMFSLCMRGFSLGTPASHSPKT</sequence>
<keyword evidence="5" id="KW-0677">Repeat</keyword>
<dbReference type="InterPro" id="IPR011990">
    <property type="entry name" value="TPR-like_helical_dom_sf"/>
</dbReference>
<dbReference type="AlphaFoldDB" id="A0A3B3UJU4"/>
<keyword evidence="8" id="KW-1185">Reference proteome</keyword>
<dbReference type="Ensembl" id="ENSPLAT00000029749.1">
    <property type="protein sequence ID" value="ENSPLAP00000012914.1"/>
    <property type="gene ID" value="ENSPLAG00000016324.1"/>
</dbReference>
<evidence type="ECO:0000313" key="7">
    <source>
        <dbReference type="Ensembl" id="ENSPLAP00000012914.1"/>
    </source>
</evidence>
<dbReference type="STRING" id="48699.ENSPLAP00000012914"/>
<dbReference type="Proteomes" id="UP000261500">
    <property type="component" value="Unplaced"/>
</dbReference>
<evidence type="ECO:0000256" key="5">
    <source>
        <dbReference type="ARBA" id="ARBA00022737"/>
    </source>
</evidence>
<evidence type="ECO:0000256" key="4">
    <source>
        <dbReference type="ARBA" id="ARBA00022490"/>
    </source>
</evidence>
<reference evidence="7" key="1">
    <citation type="submission" date="2025-08" db="UniProtKB">
        <authorList>
            <consortium name="Ensembl"/>
        </authorList>
    </citation>
    <scope>IDENTIFICATION</scope>
</reference>
<evidence type="ECO:0000256" key="3">
    <source>
        <dbReference type="ARBA" id="ARBA00022443"/>
    </source>
</evidence>
<dbReference type="Gene3D" id="1.25.40.10">
    <property type="entry name" value="Tetratricopeptide repeat domain"/>
    <property type="match status" value="1"/>
</dbReference>